<evidence type="ECO:0000313" key="11">
    <source>
        <dbReference type="Proteomes" id="UP001415857"/>
    </source>
</evidence>
<keyword evidence="11" id="KW-1185">Reference proteome</keyword>
<comment type="caution">
    <text evidence="10">The sequence shown here is derived from an EMBL/GenBank/DDBJ whole genome shotgun (WGS) entry which is preliminary data.</text>
</comment>
<evidence type="ECO:0000259" key="7">
    <source>
        <dbReference type="PROSITE" id="PS50090"/>
    </source>
</evidence>
<dbReference type="InterPro" id="IPR050560">
    <property type="entry name" value="MYB_TF"/>
</dbReference>
<dbReference type="Pfam" id="PF13921">
    <property type="entry name" value="Myb_DNA-bind_6"/>
    <property type="match status" value="1"/>
</dbReference>
<dbReference type="Gene3D" id="1.10.10.60">
    <property type="entry name" value="Homeodomain-like"/>
    <property type="match status" value="3"/>
</dbReference>
<feature type="domain" description="Myb-like" evidence="7">
    <location>
        <begin position="135"/>
        <end position="185"/>
    </location>
</feature>
<dbReference type="SUPFAM" id="SSF46689">
    <property type="entry name" value="Homeodomain-like"/>
    <property type="match status" value="2"/>
</dbReference>
<keyword evidence="6" id="KW-0539">Nucleus</keyword>
<dbReference type="Pfam" id="PF00249">
    <property type="entry name" value="Myb_DNA-binding"/>
    <property type="match status" value="1"/>
</dbReference>
<keyword evidence="5" id="KW-0804">Transcription</keyword>
<feature type="domain" description="HTH myb-type" evidence="9">
    <location>
        <begin position="139"/>
        <end position="189"/>
    </location>
</feature>
<name>A0AAP0NIA1_LIQFO</name>
<dbReference type="PROSITE" id="PS50090">
    <property type="entry name" value="MYB_LIKE"/>
    <property type="match status" value="3"/>
</dbReference>
<sequence>MEEVKECDGDAKKEGLAFSISSVSDDSCDNAVRTLVSVQSTVVDKILAFAVQKFNSKNWKKIAEYVPDRTDVQCLHRWQKVLNPDLVKGPWTKEEDDLIVELVGKQGNKKWSEIAKSLPGRIGKQCRERWHNHLNPDINKSAWTKEEELALIKAHEIYGNKWAEIAKFLHGRTENSIKNHWNCSVKKRVDLYLARGSGLYNYQRKAASGNFEAANQSLGMTFSLDHKMDFKSSVDTCNLDLALGNANIKGNHLQPFTGGNCRFLREEDNDLMKPPFGTLFDKKEATACALNGEQWKCSANNAKMPGDSHHITTNQSFPDHFPTTWNIPFNVIGSDRRNSIPAHELVHPVNGNILPESCRRPQDNVCPVNCLGITERSEDAGTPQKLENINFSFLCYEHPRTEDLSNIFENGRFPSAVSYYTPPSHDDRGVLVSCSSPESILRSAARSFKSTPSIIRKRVLQSCRQTGTTNHSAGICTPEEKTDKSSNSLHLAQLYPCDKYDLNIGLLPNAKQLFLSPPKSQKLETSTATNKSIEKRLEHAFDAECDSTNLEQSQL</sequence>
<dbReference type="InterPro" id="IPR009057">
    <property type="entry name" value="Homeodomain-like_sf"/>
</dbReference>
<evidence type="ECO:0000313" key="10">
    <source>
        <dbReference type="EMBL" id="KAK9273325.1"/>
    </source>
</evidence>
<evidence type="ECO:0000256" key="4">
    <source>
        <dbReference type="ARBA" id="ARBA00023125"/>
    </source>
</evidence>
<feature type="domain" description="Myb-like" evidence="7">
    <location>
        <begin position="44"/>
        <end position="82"/>
    </location>
</feature>
<reference evidence="10 11" key="1">
    <citation type="journal article" date="2024" name="Plant J.">
        <title>Genome sequences and population genomics reveal climatic adaptation and genomic divergence between two closely related sweetgum species.</title>
        <authorList>
            <person name="Xu W.Q."/>
            <person name="Ren C.Q."/>
            <person name="Zhang X.Y."/>
            <person name="Comes H.P."/>
            <person name="Liu X.H."/>
            <person name="Li Y.G."/>
            <person name="Kettle C.J."/>
            <person name="Jalonen R."/>
            <person name="Gaisberger H."/>
            <person name="Ma Y.Z."/>
            <person name="Qiu Y.X."/>
        </authorList>
    </citation>
    <scope>NUCLEOTIDE SEQUENCE [LARGE SCALE GENOMIC DNA]</scope>
    <source>
        <strain evidence="10">Hangzhou</strain>
    </source>
</reference>
<accession>A0AAP0NIA1</accession>
<feature type="domain" description="HTH myb-type" evidence="9">
    <location>
        <begin position="57"/>
        <end position="82"/>
    </location>
</feature>
<organism evidence="10 11">
    <name type="scientific">Liquidambar formosana</name>
    <name type="common">Formosan gum</name>
    <dbReference type="NCBI Taxonomy" id="63359"/>
    <lineage>
        <taxon>Eukaryota</taxon>
        <taxon>Viridiplantae</taxon>
        <taxon>Streptophyta</taxon>
        <taxon>Embryophyta</taxon>
        <taxon>Tracheophyta</taxon>
        <taxon>Spermatophyta</taxon>
        <taxon>Magnoliopsida</taxon>
        <taxon>eudicotyledons</taxon>
        <taxon>Gunneridae</taxon>
        <taxon>Pentapetalae</taxon>
        <taxon>Saxifragales</taxon>
        <taxon>Altingiaceae</taxon>
        <taxon>Liquidambar</taxon>
    </lineage>
</organism>
<dbReference type="Proteomes" id="UP001415857">
    <property type="component" value="Unassembled WGS sequence"/>
</dbReference>
<dbReference type="CDD" id="cd00167">
    <property type="entry name" value="SANT"/>
    <property type="match status" value="3"/>
</dbReference>
<evidence type="ECO:0000256" key="3">
    <source>
        <dbReference type="ARBA" id="ARBA00023015"/>
    </source>
</evidence>
<dbReference type="InterPro" id="IPR017930">
    <property type="entry name" value="Myb_dom"/>
</dbReference>
<dbReference type="InterPro" id="IPR017884">
    <property type="entry name" value="SANT_dom"/>
</dbReference>
<protein>
    <submittedName>
        <fullName evidence="10">Uncharacterized protein</fullName>
    </submittedName>
</protein>
<dbReference type="PROSITE" id="PS51293">
    <property type="entry name" value="SANT"/>
    <property type="match status" value="1"/>
</dbReference>
<feature type="domain" description="Myb-like" evidence="7">
    <location>
        <begin position="83"/>
        <end position="134"/>
    </location>
</feature>
<dbReference type="FunFam" id="1.10.10.60:FF:000010">
    <property type="entry name" value="Transcriptional activator Myb isoform A"/>
    <property type="match status" value="1"/>
</dbReference>
<evidence type="ECO:0000259" key="8">
    <source>
        <dbReference type="PROSITE" id="PS51293"/>
    </source>
</evidence>
<dbReference type="PROSITE" id="PS51294">
    <property type="entry name" value="HTH_MYB"/>
    <property type="match status" value="3"/>
</dbReference>
<evidence type="ECO:0000256" key="6">
    <source>
        <dbReference type="ARBA" id="ARBA00023242"/>
    </source>
</evidence>
<keyword evidence="4" id="KW-0238">DNA-binding</keyword>
<dbReference type="GO" id="GO:0000978">
    <property type="term" value="F:RNA polymerase II cis-regulatory region sequence-specific DNA binding"/>
    <property type="evidence" value="ECO:0007669"/>
    <property type="project" value="TreeGrafter"/>
</dbReference>
<dbReference type="AlphaFoldDB" id="A0AAP0NIA1"/>
<dbReference type="InterPro" id="IPR001005">
    <property type="entry name" value="SANT/Myb"/>
</dbReference>
<feature type="domain" description="HTH myb-type" evidence="9">
    <location>
        <begin position="83"/>
        <end position="138"/>
    </location>
</feature>
<evidence type="ECO:0000256" key="2">
    <source>
        <dbReference type="ARBA" id="ARBA00022737"/>
    </source>
</evidence>
<dbReference type="FunFam" id="1.10.10.60:FF:000016">
    <property type="entry name" value="Transcriptional activator Myb isoform A"/>
    <property type="match status" value="1"/>
</dbReference>
<evidence type="ECO:0000256" key="1">
    <source>
        <dbReference type="ARBA" id="ARBA00004123"/>
    </source>
</evidence>
<dbReference type="GO" id="GO:0000981">
    <property type="term" value="F:DNA-binding transcription factor activity, RNA polymerase II-specific"/>
    <property type="evidence" value="ECO:0007669"/>
    <property type="project" value="TreeGrafter"/>
</dbReference>
<dbReference type="SMART" id="SM00717">
    <property type="entry name" value="SANT"/>
    <property type="match status" value="3"/>
</dbReference>
<dbReference type="GO" id="GO:0005634">
    <property type="term" value="C:nucleus"/>
    <property type="evidence" value="ECO:0007669"/>
    <property type="project" value="UniProtKB-SubCell"/>
</dbReference>
<dbReference type="PANTHER" id="PTHR45614">
    <property type="entry name" value="MYB PROTEIN-RELATED"/>
    <property type="match status" value="1"/>
</dbReference>
<feature type="domain" description="SANT" evidence="8">
    <location>
        <begin position="138"/>
        <end position="173"/>
    </location>
</feature>
<comment type="subcellular location">
    <subcellularLocation>
        <location evidence="1">Nucleus</location>
    </subcellularLocation>
</comment>
<evidence type="ECO:0000256" key="5">
    <source>
        <dbReference type="ARBA" id="ARBA00023163"/>
    </source>
</evidence>
<gene>
    <name evidence="10" type="ORF">L1049_018134</name>
</gene>
<dbReference type="EMBL" id="JBBPBK010000012">
    <property type="protein sequence ID" value="KAK9273325.1"/>
    <property type="molecule type" value="Genomic_DNA"/>
</dbReference>
<dbReference type="PANTHER" id="PTHR45614:SF232">
    <property type="entry name" value="TRANSCRIPTION FACTOR MYB3R-2"/>
    <property type="match status" value="1"/>
</dbReference>
<keyword evidence="3" id="KW-0805">Transcription regulation</keyword>
<proteinExistence type="predicted"/>
<keyword evidence="2" id="KW-0677">Repeat</keyword>
<evidence type="ECO:0000259" key="9">
    <source>
        <dbReference type="PROSITE" id="PS51294"/>
    </source>
</evidence>